<dbReference type="RefSeq" id="WP_092544323.1">
    <property type="nucleotide sequence ID" value="NZ_FOKV01000009.1"/>
</dbReference>
<dbReference type="CDD" id="cd01994">
    <property type="entry name" value="AANH_PF0828-like"/>
    <property type="match status" value="1"/>
</dbReference>
<dbReference type="AlphaFoldDB" id="A0A1I1M303"/>
<proteinExistence type="predicted"/>
<dbReference type="OrthoDB" id="3572539at2"/>
<protein>
    <submittedName>
        <fullName evidence="2">MJ0570-related uncharacterized domain-containing protein</fullName>
    </submittedName>
</protein>
<evidence type="ECO:0000259" key="1">
    <source>
        <dbReference type="Pfam" id="PF01902"/>
    </source>
</evidence>
<dbReference type="STRING" id="1334022.SAMN04487907_10927"/>
<dbReference type="InterPro" id="IPR030662">
    <property type="entry name" value="DPH6/MJ0570"/>
</dbReference>
<evidence type="ECO:0000313" key="3">
    <source>
        <dbReference type="Proteomes" id="UP000199438"/>
    </source>
</evidence>
<organism evidence="2 3">
    <name type="scientific">Zunongwangia mangrovi</name>
    <dbReference type="NCBI Taxonomy" id="1334022"/>
    <lineage>
        <taxon>Bacteria</taxon>
        <taxon>Pseudomonadati</taxon>
        <taxon>Bacteroidota</taxon>
        <taxon>Flavobacteriia</taxon>
        <taxon>Flavobacteriales</taxon>
        <taxon>Flavobacteriaceae</taxon>
        <taxon>Zunongwangia</taxon>
    </lineage>
</organism>
<dbReference type="EMBL" id="FOKV01000009">
    <property type="protein sequence ID" value="SFC79789.1"/>
    <property type="molecule type" value="Genomic_DNA"/>
</dbReference>
<dbReference type="InterPro" id="IPR014729">
    <property type="entry name" value="Rossmann-like_a/b/a_fold"/>
</dbReference>
<dbReference type="InterPro" id="IPR002761">
    <property type="entry name" value="Diphthami_syn_dom"/>
</dbReference>
<accession>A0A1I1M303</accession>
<dbReference type="Gene3D" id="3.40.50.620">
    <property type="entry name" value="HUPs"/>
    <property type="match status" value="1"/>
</dbReference>
<name>A0A1I1M303_9FLAO</name>
<gene>
    <name evidence="2" type="ORF">SAMN04487907_10927</name>
</gene>
<evidence type="ECO:0000313" key="2">
    <source>
        <dbReference type="EMBL" id="SFC79789.1"/>
    </source>
</evidence>
<dbReference type="PIRSF" id="PIRSF039123">
    <property type="entry name" value="Diphthamide_synthase"/>
    <property type="match status" value="1"/>
</dbReference>
<dbReference type="Gene3D" id="3.90.1490.10">
    <property type="entry name" value="putative n-type atp pyrophosphatase, domain 2"/>
    <property type="match status" value="1"/>
</dbReference>
<dbReference type="NCBIfam" id="TIGR00290">
    <property type="entry name" value="MJ0570_dom"/>
    <property type="match status" value="1"/>
</dbReference>
<feature type="domain" description="Diphthamide synthase" evidence="1">
    <location>
        <begin position="3"/>
        <end position="206"/>
    </location>
</feature>
<dbReference type="Pfam" id="PF01902">
    <property type="entry name" value="Diphthami_syn_2"/>
    <property type="match status" value="1"/>
</dbReference>
<keyword evidence="3" id="KW-1185">Reference proteome</keyword>
<sequence>MKKAYLNWSSGKDAAFSLYKLKQEDDFEVVKLFTAINTDVNRISMHGVRVELLKAQAKSLGLPLQLAKFSGNVSMETYNEVMETETKKLKAEDIEFACFGDIFLEDLKEYRDAQLAKVGLSGVYPLWKKDTKKLVEDFIELGFKAIVVCTNAKYLDESFCGRVIDHQFLEDLPKNVDPCGENGEFHSFVFDGPIFSEAINFEIGEKVHRTYQKAEEGEDNCFTDEETNWDTGFWYCDLLDLP</sequence>
<reference evidence="3" key="1">
    <citation type="submission" date="2016-10" db="EMBL/GenBank/DDBJ databases">
        <authorList>
            <person name="Varghese N."/>
            <person name="Submissions S."/>
        </authorList>
    </citation>
    <scope>NUCLEOTIDE SEQUENCE [LARGE SCALE GENOMIC DNA]</scope>
    <source>
        <strain evidence="3">DSM 24499</strain>
    </source>
</reference>
<dbReference type="SUPFAM" id="SSF52402">
    <property type="entry name" value="Adenine nucleotide alpha hydrolases-like"/>
    <property type="match status" value="1"/>
</dbReference>
<dbReference type="Proteomes" id="UP000199438">
    <property type="component" value="Unassembled WGS sequence"/>
</dbReference>